<name>A0ABY2E7Q2_9MICO</name>
<comment type="caution">
    <text evidence="2">The sequence shown here is derived from an EMBL/GenBank/DDBJ whole genome shotgun (WGS) entry which is preliminary data.</text>
</comment>
<dbReference type="Proteomes" id="UP000504882">
    <property type="component" value="Unassembled WGS sequence"/>
</dbReference>
<evidence type="ECO:0000313" key="3">
    <source>
        <dbReference type="Proteomes" id="UP000504882"/>
    </source>
</evidence>
<feature type="region of interest" description="Disordered" evidence="1">
    <location>
        <begin position="28"/>
        <end position="67"/>
    </location>
</feature>
<dbReference type="RefSeq" id="WP_133106271.1">
    <property type="nucleotide sequence ID" value="NZ_SMNA01000002.1"/>
</dbReference>
<organism evidence="2 3">
    <name type="scientific">Occultella glacieicola</name>
    <dbReference type="NCBI Taxonomy" id="2518684"/>
    <lineage>
        <taxon>Bacteria</taxon>
        <taxon>Bacillati</taxon>
        <taxon>Actinomycetota</taxon>
        <taxon>Actinomycetes</taxon>
        <taxon>Micrococcales</taxon>
        <taxon>Ruaniaceae</taxon>
        <taxon>Occultella</taxon>
    </lineage>
</organism>
<reference evidence="2 3" key="1">
    <citation type="submission" date="2019-03" db="EMBL/GenBank/DDBJ databases">
        <title>Genomic features of bacteria from cold environments.</title>
        <authorList>
            <person name="Shen L."/>
        </authorList>
    </citation>
    <scope>NUCLEOTIDE SEQUENCE [LARGE SCALE GENOMIC DNA]</scope>
    <source>
        <strain evidence="3">T3246-1</strain>
    </source>
</reference>
<keyword evidence="3" id="KW-1185">Reference proteome</keyword>
<gene>
    <name evidence="2" type="ORF">EXU48_03865</name>
</gene>
<evidence type="ECO:0000313" key="2">
    <source>
        <dbReference type="EMBL" id="TDE97345.1"/>
    </source>
</evidence>
<accession>A0ABY2E7Q2</accession>
<evidence type="ECO:0000256" key="1">
    <source>
        <dbReference type="SAM" id="MobiDB-lite"/>
    </source>
</evidence>
<proteinExistence type="predicted"/>
<dbReference type="EMBL" id="SMNA01000002">
    <property type="protein sequence ID" value="TDE97345.1"/>
    <property type="molecule type" value="Genomic_DNA"/>
</dbReference>
<protein>
    <recommendedName>
        <fullName evidence="4">Transposase</fullName>
    </recommendedName>
</protein>
<feature type="compositionally biased region" description="Polar residues" evidence="1">
    <location>
        <begin position="48"/>
        <end position="58"/>
    </location>
</feature>
<evidence type="ECO:0008006" key="4">
    <source>
        <dbReference type="Google" id="ProtNLM"/>
    </source>
</evidence>
<sequence>MTVYDAHHLEQAQLRNEVEHRRKLRQHLFDRITRSNQITARGGRRTGRPSSLSGSNEPASRDFIKAS</sequence>